<evidence type="ECO:0000313" key="2">
    <source>
        <dbReference type="Proteomes" id="UP000663828"/>
    </source>
</evidence>
<proteinExistence type="predicted"/>
<accession>A0A815SR21</accession>
<protein>
    <submittedName>
        <fullName evidence="1">Uncharacterized protein</fullName>
    </submittedName>
</protein>
<reference evidence="1" key="1">
    <citation type="submission" date="2021-02" db="EMBL/GenBank/DDBJ databases">
        <authorList>
            <person name="Nowell W R."/>
        </authorList>
    </citation>
    <scope>NUCLEOTIDE SEQUENCE</scope>
</reference>
<dbReference type="AlphaFoldDB" id="A0A815SR21"/>
<sequence>MWANDKIGLINLSQFSFRVHGGYSSTLPDLTYQREHERDSLRFEEHPTGDTFKPENAVFYQNTLLLCLRFSGWGLAQLATDLDPPTDEAGCTGTHMLQPSDGYCAGNQSQLCRYQFDGCSKGAVQTSGVQNVLSINDLSGLQGLKPFDVTGDPSKKVRIDLLEKNGFKPLLLGENHLVWKDGEPIDPFVLAVLVDGSDQKQQPTLLCSREIYNENKRLIKMTPYRRLRCGRAPFDFDGVQNIPKWATQNFSKKAAELISSQEYPKNYLITRVLHLQQALESTIDKATKATKMLLYLLHYGHSISGIPNSPNTTPILDVIQKYTDLSCGITASNNRNETNSRWLIKYTSGIVDVDALSDFIFGELYIPLTLLVLRISPFNYFTVGHSTRASTTH</sequence>
<comment type="caution">
    <text evidence="1">The sequence shown here is derived from an EMBL/GenBank/DDBJ whole genome shotgun (WGS) entry which is preliminary data.</text>
</comment>
<dbReference type="Proteomes" id="UP000663828">
    <property type="component" value="Unassembled WGS sequence"/>
</dbReference>
<keyword evidence="2" id="KW-1185">Reference proteome</keyword>
<gene>
    <name evidence="1" type="ORF">XAT740_LOCUS39378</name>
</gene>
<organism evidence="1 2">
    <name type="scientific">Adineta ricciae</name>
    <name type="common">Rotifer</name>
    <dbReference type="NCBI Taxonomy" id="249248"/>
    <lineage>
        <taxon>Eukaryota</taxon>
        <taxon>Metazoa</taxon>
        <taxon>Spiralia</taxon>
        <taxon>Gnathifera</taxon>
        <taxon>Rotifera</taxon>
        <taxon>Eurotatoria</taxon>
        <taxon>Bdelloidea</taxon>
        <taxon>Adinetida</taxon>
        <taxon>Adinetidae</taxon>
        <taxon>Adineta</taxon>
    </lineage>
</organism>
<name>A0A815SR21_ADIRI</name>
<evidence type="ECO:0000313" key="1">
    <source>
        <dbReference type="EMBL" id="CAF1496180.1"/>
    </source>
</evidence>
<dbReference type="EMBL" id="CAJNOR010004357">
    <property type="protein sequence ID" value="CAF1496180.1"/>
    <property type="molecule type" value="Genomic_DNA"/>
</dbReference>